<proteinExistence type="predicted"/>
<evidence type="ECO:0000313" key="2">
    <source>
        <dbReference type="Proteomes" id="UP000199008"/>
    </source>
</evidence>
<organism evidence="1 2">
    <name type="scientific">Lacicoccus qingdaonensis</name>
    <dbReference type="NCBI Taxonomy" id="576118"/>
    <lineage>
        <taxon>Bacteria</taxon>
        <taxon>Bacillati</taxon>
        <taxon>Bacillota</taxon>
        <taxon>Bacilli</taxon>
        <taxon>Bacillales</taxon>
        <taxon>Salinicoccaceae</taxon>
        <taxon>Lacicoccus</taxon>
    </lineage>
</organism>
<dbReference type="EMBL" id="FNFY01000012">
    <property type="protein sequence ID" value="SDK88498.1"/>
    <property type="molecule type" value="Genomic_DNA"/>
</dbReference>
<keyword evidence="2" id="KW-1185">Reference proteome</keyword>
<evidence type="ECO:0000313" key="1">
    <source>
        <dbReference type="EMBL" id="SDK88498.1"/>
    </source>
</evidence>
<reference evidence="2" key="1">
    <citation type="submission" date="2016-10" db="EMBL/GenBank/DDBJ databases">
        <authorList>
            <person name="Varghese N."/>
            <person name="Submissions S."/>
        </authorList>
    </citation>
    <scope>NUCLEOTIDE SEQUENCE [LARGE SCALE GENOMIC DNA]</scope>
    <source>
        <strain evidence="2">CGMCC 1.8895</strain>
    </source>
</reference>
<dbReference type="Proteomes" id="UP000199008">
    <property type="component" value="Unassembled WGS sequence"/>
</dbReference>
<dbReference type="AlphaFoldDB" id="A0A1G9FJ89"/>
<name>A0A1G9FJ89_9BACL</name>
<accession>A0A1G9FJ89</accession>
<sequence length="187" mass="21801">MKKESNYGSEVASKWTDILNQFLANKTYPVVHPIGKETFSLYAVFPTGIFEYALDIDKATTLIKEKNIKPIKVSPSNIIEAVDQGNINKDLNRIKPNHKNPVMVLQSCYLTNNKPYCINGNHRIFEAYQNKDKQIEIYVFKDLDFVPFFYDVLSKATYFLEIDYYNVVKDKRYLLHGENSMFANEFE</sequence>
<protein>
    <submittedName>
        <fullName evidence="1">Uncharacterized protein</fullName>
    </submittedName>
</protein>
<gene>
    <name evidence="1" type="ORF">SAMN05216216_11265</name>
</gene>